<dbReference type="PATRIC" id="fig|1357400.3.peg.379"/>
<dbReference type="Proteomes" id="UP000018731">
    <property type="component" value="Unassembled WGS sequence"/>
</dbReference>
<dbReference type="HOGENOM" id="CLU_2682749_0_0_7"/>
<comment type="caution">
    <text evidence="1">The sequence shown here is derived from an EMBL/GenBank/DDBJ whole genome shotgun (WGS) entry which is preliminary data.</text>
</comment>
<proteinExistence type="predicted"/>
<dbReference type="EMBL" id="AZJI01000001">
    <property type="protein sequence ID" value="ETD24937.1"/>
    <property type="molecule type" value="Genomic_DNA"/>
</dbReference>
<sequence>MNGIVGYAKNSTLSQIDKCVKLMSRHESPNITDAFIDDKIEFALGGLDAQNSVYNSIGGGGIISTLPYVENAII</sequence>
<accession>V8CCX9</accession>
<dbReference type="RefSeq" id="WP_023926939.1">
    <property type="nucleotide sequence ID" value="NZ_KI669454.1"/>
</dbReference>
<dbReference type="STRING" id="1357400.HMPREF2086_00271"/>
<evidence type="ECO:0000313" key="2">
    <source>
        <dbReference type="Proteomes" id="UP000018731"/>
    </source>
</evidence>
<dbReference type="AlphaFoldDB" id="V8CCX9"/>
<organism evidence="1 2">
    <name type="scientific">Helicobacter macacae MIT 99-5501</name>
    <dbReference type="NCBI Taxonomy" id="1357400"/>
    <lineage>
        <taxon>Bacteria</taxon>
        <taxon>Pseudomonadati</taxon>
        <taxon>Campylobacterota</taxon>
        <taxon>Epsilonproteobacteria</taxon>
        <taxon>Campylobacterales</taxon>
        <taxon>Helicobacteraceae</taxon>
        <taxon>Helicobacter</taxon>
    </lineage>
</organism>
<reference evidence="1 2" key="1">
    <citation type="journal article" date="2014" name="Genome Announc.">
        <title>Draft genome sequences of six enterohepatic helicobacter species isolated from humans and one from rhesus macaques.</title>
        <authorList>
            <person name="Shen Z."/>
            <person name="Sheh A."/>
            <person name="Young S.K."/>
            <person name="Abouelliel A."/>
            <person name="Ward D.V."/>
            <person name="Earl A.M."/>
            <person name="Fox J.G."/>
        </authorList>
    </citation>
    <scope>NUCLEOTIDE SEQUENCE [LARGE SCALE GENOMIC DNA]</scope>
    <source>
        <strain evidence="1 2">MIT 99-5501</strain>
    </source>
</reference>
<protein>
    <submittedName>
        <fullName evidence="1">Uncharacterized protein</fullName>
    </submittedName>
</protein>
<gene>
    <name evidence="1" type="ORF">HMPREF2086_00271</name>
</gene>
<evidence type="ECO:0000313" key="1">
    <source>
        <dbReference type="EMBL" id="ETD24937.1"/>
    </source>
</evidence>
<keyword evidence="2" id="KW-1185">Reference proteome</keyword>
<name>V8CCX9_9HELI</name>